<evidence type="ECO:0000313" key="3">
    <source>
        <dbReference type="EMBL" id="MBZ3891570.1"/>
    </source>
</evidence>
<dbReference type="InterPro" id="IPR045135">
    <property type="entry name" value="Rpn7_N"/>
</dbReference>
<proteinExistence type="predicted"/>
<dbReference type="Proteomes" id="UP001166674">
    <property type="component" value="Unassembled WGS sequence"/>
</dbReference>
<dbReference type="EMBL" id="JAATJV010450799">
    <property type="protein sequence ID" value="MBZ3891570.1"/>
    <property type="molecule type" value="Genomic_DNA"/>
</dbReference>
<accession>A0AA41TC28</accession>
<evidence type="ECO:0000313" key="4">
    <source>
        <dbReference type="Proteomes" id="UP001166674"/>
    </source>
</evidence>
<keyword evidence="4" id="KW-1185">Reference proteome</keyword>
<reference evidence="3" key="1">
    <citation type="submission" date="2020-03" db="EMBL/GenBank/DDBJ databases">
        <title>Studies in the Genomics of Life Span.</title>
        <authorList>
            <person name="Glass D."/>
        </authorList>
    </citation>
    <scope>NUCLEOTIDE SEQUENCE</scope>
    <source>
        <strain evidence="3">SUZIE</strain>
        <tissue evidence="3">Muscle</tissue>
    </source>
</reference>
<comment type="caution">
    <text evidence="3">The sequence shown here is derived from an EMBL/GenBank/DDBJ whole genome shotgun (WGS) entry which is preliminary data.</text>
</comment>
<dbReference type="GO" id="GO:0043161">
    <property type="term" value="P:proteasome-mediated ubiquitin-dependent protein catabolic process"/>
    <property type="evidence" value="ECO:0007669"/>
    <property type="project" value="TreeGrafter"/>
</dbReference>
<feature type="coiled-coil region" evidence="1">
    <location>
        <begin position="73"/>
        <end position="100"/>
    </location>
</feature>
<gene>
    <name evidence="3" type="ORF">SUZIE_213620</name>
</gene>
<dbReference type="PANTHER" id="PTHR14145:SF1">
    <property type="entry name" value="26S PROTEASOME NON-ATPASE REGULATORY SUBUNIT 6"/>
    <property type="match status" value="1"/>
</dbReference>
<dbReference type="PANTHER" id="PTHR14145">
    <property type="entry name" value="26S PROTESOME SUBUNIT 6"/>
    <property type="match status" value="1"/>
</dbReference>
<dbReference type="Pfam" id="PF10602">
    <property type="entry name" value="RPN7"/>
    <property type="match status" value="1"/>
</dbReference>
<protein>
    <submittedName>
        <fullName evidence="3">26S proteasome non-ATPase regulatory subunit 6</fullName>
    </submittedName>
</protein>
<evidence type="ECO:0000256" key="1">
    <source>
        <dbReference type="SAM" id="Coils"/>
    </source>
</evidence>
<dbReference type="GO" id="GO:0005838">
    <property type="term" value="C:proteasome regulatory particle"/>
    <property type="evidence" value="ECO:0007669"/>
    <property type="project" value="TreeGrafter"/>
</dbReference>
<dbReference type="InterPro" id="IPR019585">
    <property type="entry name" value="Rpn7/CSN1"/>
</dbReference>
<keyword evidence="1" id="KW-0175">Coiled coil</keyword>
<dbReference type="AlphaFoldDB" id="A0AA41TC28"/>
<keyword evidence="3" id="KW-0647">Proteasome</keyword>
<evidence type="ECO:0000259" key="2">
    <source>
        <dbReference type="Pfam" id="PF10602"/>
    </source>
</evidence>
<name>A0AA41TC28_SCICA</name>
<feature type="domain" description="26S proteasome regulatory subunit Rpn7 N-terminal" evidence="2">
    <location>
        <begin position="68"/>
        <end position="116"/>
    </location>
</feature>
<sequence>MLLENLEEDGLPKNPDLRIGQLRFLLSLPEHRGDAAVREELMAAIGDNNMAPYYEALCKPSNGRWTDLLNYMKKANEEKLKHLDEELHDAEKNLGESETRDAMMAKPEYLCRIGNKVSVLVSSPRGDCSALTSSHSET</sequence>
<organism evidence="3 4">
    <name type="scientific">Sciurus carolinensis</name>
    <name type="common">Eastern gray squirrel</name>
    <dbReference type="NCBI Taxonomy" id="30640"/>
    <lineage>
        <taxon>Eukaryota</taxon>
        <taxon>Metazoa</taxon>
        <taxon>Chordata</taxon>
        <taxon>Craniata</taxon>
        <taxon>Vertebrata</taxon>
        <taxon>Euteleostomi</taxon>
        <taxon>Mammalia</taxon>
        <taxon>Eutheria</taxon>
        <taxon>Euarchontoglires</taxon>
        <taxon>Glires</taxon>
        <taxon>Rodentia</taxon>
        <taxon>Sciuromorpha</taxon>
        <taxon>Sciuridae</taxon>
        <taxon>Sciurinae</taxon>
        <taxon>Sciurini</taxon>
        <taxon>Sciurus</taxon>
    </lineage>
</organism>